<dbReference type="EMBL" id="JBJUVG010000018">
    <property type="protein sequence ID" value="MFM9414452.1"/>
    <property type="molecule type" value="Genomic_DNA"/>
</dbReference>
<sequence length="46" mass="5325">MKKKRSSRTEAGHKAAKTRMIDNQTLALHSKRLMQKNKRAYQALAK</sequence>
<evidence type="ECO:0000313" key="2">
    <source>
        <dbReference type="EMBL" id="MFM9414452.1"/>
    </source>
</evidence>
<gene>
    <name evidence="2" type="ORF">ACKQTC_08745</name>
</gene>
<name>A0ABW9H1Y5_9FIRM</name>
<protein>
    <submittedName>
        <fullName evidence="2">Uncharacterized protein</fullName>
    </submittedName>
</protein>
<proteinExistence type="predicted"/>
<organism evidence="2 3">
    <name type="scientific">Peptococcus simiae</name>
    <dbReference type="NCBI Taxonomy" id="1643805"/>
    <lineage>
        <taxon>Bacteria</taxon>
        <taxon>Bacillati</taxon>
        <taxon>Bacillota</taxon>
        <taxon>Clostridia</taxon>
        <taxon>Eubacteriales</taxon>
        <taxon>Peptococcaceae</taxon>
        <taxon>Peptococcus</taxon>
    </lineage>
</organism>
<evidence type="ECO:0000313" key="3">
    <source>
        <dbReference type="Proteomes" id="UP001631949"/>
    </source>
</evidence>
<keyword evidence="3" id="KW-1185">Reference proteome</keyword>
<dbReference type="RefSeq" id="WP_408978058.1">
    <property type="nucleotide sequence ID" value="NZ_JBJUVG010000018.1"/>
</dbReference>
<reference evidence="2 3" key="1">
    <citation type="journal article" date="2016" name="Int. J. Syst. Evol. Microbiol.">
        <title>Peptococcus simiae sp. nov., isolated from rhesus macaque faeces and emended description of the genus Peptococcus.</title>
        <authorList>
            <person name="Shkoporov A.N."/>
            <person name="Efimov B.A."/>
            <person name="Kondova I."/>
            <person name="Ouwerling B."/>
            <person name="Chaplin A.V."/>
            <person name="Shcherbakova V.A."/>
            <person name="Langermans J.A.M."/>
        </authorList>
    </citation>
    <scope>NUCLEOTIDE SEQUENCE [LARGE SCALE GENOMIC DNA]</scope>
    <source>
        <strain evidence="2 3">M108</strain>
    </source>
</reference>
<feature type="region of interest" description="Disordered" evidence="1">
    <location>
        <begin position="1"/>
        <end position="20"/>
    </location>
</feature>
<dbReference type="Proteomes" id="UP001631949">
    <property type="component" value="Unassembled WGS sequence"/>
</dbReference>
<accession>A0ABW9H1Y5</accession>
<comment type="caution">
    <text evidence="2">The sequence shown here is derived from an EMBL/GenBank/DDBJ whole genome shotgun (WGS) entry which is preliminary data.</text>
</comment>
<evidence type="ECO:0000256" key="1">
    <source>
        <dbReference type="SAM" id="MobiDB-lite"/>
    </source>
</evidence>